<proteinExistence type="predicted"/>
<feature type="signal peptide" evidence="2">
    <location>
        <begin position="1"/>
        <end position="23"/>
    </location>
</feature>
<dbReference type="Pfam" id="PF14559">
    <property type="entry name" value="TPR_19"/>
    <property type="match status" value="3"/>
</dbReference>
<evidence type="ECO:0000256" key="2">
    <source>
        <dbReference type="SAM" id="SignalP"/>
    </source>
</evidence>
<dbReference type="NCBIfam" id="TIGR02917">
    <property type="entry name" value="PEP_TPR_lipo"/>
    <property type="match status" value="1"/>
</dbReference>
<dbReference type="InterPro" id="IPR019734">
    <property type="entry name" value="TPR_rpt"/>
</dbReference>
<dbReference type="SMART" id="SM00028">
    <property type="entry name" value="TPR"/>
    <property type="match status" value="12"/>
</dbReference>
<accession>A0A437QED3</accession>
<protein>
    <submittedName>
        <fullName evidence="3">PEP-CTERM system TPR-repeat protein PrsT</fullName>
    </submittedName>
</protein>
<dbReference type="AlphaFoldDB" id="A0A437QED3"/>
<name>A0A437QED3_9GAMM</name>
<dbReference type="PROSITE" id="PS50005">
    <property type="entry name" value="TPR"/>
    <property type="match status" value="1"/>
</dbReference>
<dbReference type="InterPro" id="IPR014266">
    <property type="entry name" value="PEP-CTERM_TPR_PrsT"/>
</dbReference>
<dbReference type="PANTHER" id="PTHR12558:SF13">
    <property type="entry name" value="CELL DIVISION CYCLE PROTEIN 27 HOMOLOG"/>
    <property type="match status" value="1"/>
</dbReference>
<evidence type="ECO:0000256" key="1">
    <source>
        <dbReference type="PROSITE-ProRule" id="PRU00339"/>
    </source>
</evidence>
<organism evidence="3 4">
    <name type="scientific">Neptunomonas marina</name>
    <dbReference type="NCBI Taxonomy" id="1815562"/>
    <lineage>
        <taxon>Bacteria</taxon>
        <taxon>Pseudomonadati</taxon>
        <taxon>Pseudomonadota</taxon>
        <taxon>Gammaproteobacteria</taxon>
        <taxon>Oceanospirillales</taxon>
        <taxon>Oceanospirillaceae</taxon>
        <taxon>Neptunomonas</taxon>
    </lineage>
</organism>
<evidence type="ECO:0000313" key="4">
    <source>
        <dbReference type="Proteomes" id="UP000282818"/>
    </source>
</evidence>
<reference evidence="3 4" key="1">
    <citation type="submission" date="2019-01" db="EMBL/GenBank/DDBJ databases">
        <authorList>
            <person name="Chen W.-M."/>
        </authorList>
    </citation>
    <scope>NUCLEOTIDE SEQUENCE [LARGE SCALE GENOMIC DNA]</scope>
    <source>
        <strain evidence="3 4">HPM-16</strain>
    </source>
</reference>
<gene>
    <name evidence="3" type="primary">prsT</name>
    <name evidence="3" type="ORF">EOE65_03595</name>
</gene>
<comment type="caution">
    <text evidence="3">The sequence shown here is derived from an EMBL/GenBank/DDBJ whole genome shotgun (WGS) entry which is preliminary data.</text>
</comment>
<keyword evidence="2" id="KW-0732">Signal</keyword>
<evidence type="ECO:0000313" key="3">
    <source>
        <dbReference type="EMBL" id="RVU32753.1"/>
    </source>
</evidence>
<keyword evidence="4" id="KW-1185">Reference proteome</keyword>
<dbReference type="Pfam" id="PF13432">
    <property type="entry name" value="TPR_16"/>
    <property type="match status" value="3"/>
</dbReference>
<dbReference type="SUPFAM" id="SSF48452">
    <property type="entry name" value="TPR-like"/>
    <property type="match status" value="4"/>
</dbReference>
<dbReference type="Gene3D" id="1.25.40.10">
    <property type="entry name" value="Tetratricopeptide repeat domain"/>
    <property type="match status" value="5"/>
</dbReference>
<keyword evidence="1" id="KW-0802">TPR repeat</keyword>
<dbReference type="InterPro" id="IPR011990">
    <property type="entry name" value="TPR-like_helical_dom_sf"/>
</dbReference>
<feature type="repeat" description="TPR" evidence="1">
    <location>
        <begin position="199"/>
        <end position="232"/>
    </location>
</feature>
<dbReference type="EMBL" id="SACQ01000001">
    <property type="protein sequence ID" value="RVU32753.1"/>
    <property type="molecule type" value="Genomic_DNA"/>
</dbReference>
<feature type="chain" id="PRO_5019044883" evidence="2">
    <location>
        <begin position="24"/>
        <end position="931"/>
    </location>
</feature>
<dbReference type="Proteomes" id="UP000282818">
    <property type="component" value="Unassembled WGS sequence"/>
</dbReference>
<sequence>MVVFRKKALAVALAALLSSSVSGANQADVANYYEDANRLFYSDDLPGAMIQLKNALQLNPKHLPSLLLSGDILLKEGDAAAAEYTLRQAQEFGADPSLLVINLAESYLQQGKYRALVEDINADDISPTERVPLLGYQAEALTVLGKFTDAHLKIEYALSLENNALLPSLAEVALLLKEGKRTDAQEKAKQLLMQYPDDPRAWNSLASTLHASGRLSEALKAYSKALELDRAHVDARVAKIGILVDLDRKDDARAELDVLKEVAEHEPRGAYFRGLLLEDENETESKESYQLAAQIIDAVPEQRLKLDARLLMLGALSHYALAQLEEARSYLELYLRRNTTDVGARKLLGDVLLKQDVPEEAIRVLQAARAYASRDPAYLSLLAAAYSATGRDTQAASILEEAVGLSRNLNLQTQLAQSRIKAGKSVAEDIERLQSLYEKNPSHQSGVVLLVHYLNEGLIDQAQAIGKTLVANSPDNATYQNLYGVSLLAAGQLSAARQQFEHLLSITPAFLPAKINIAKIDTLEGQLLQARESLLALNQAEPENVKVALELARVEEADGNIAEARKWAERATSMQSGYLEASLYLADILVALKAYEEAESAIRAAVHANGNSLEAKSALAQIQFIQQKNKAGLTTLKTMVKDAGFDIDALYKIARLQLRAGSIKDAQYSLAKILQVDSQNYQALVLITELQSKQGLFNDAQTSLDQLRAAYPQNPVSAKLQGDLFLAQGRLPEAETAYREGLALQPVDSLAVSLVRTLQQQGRIDDALSEAAKWRDTMPDSLILKATESELLLHKQNYRGAVVLLAELLKAQPDNVSLLNNMAYALSHLNVGEALKFAKHAYGLAPENPLVTDTYGWLLVKNGDREEGLRYLREAVARAANRPEILYHLSSVLAELGRDAEAKRYIVKALASDLPFSERHKAEKLKEHLFE</sequence>
<dbReference type="PANTHER" id="PTHR12558">
    <property type="entry name" value="CELL DIVISION CYCLE 16,23,27"/>
    <property type="match status" value="1"/>
</dbReference>